<feature type="non-terminal residue" evidence="1">
    <location>
        <position position="1"/>
    </location>
</feature>
<dbReference type="STRING" id="68775.A0A5C3LS39"/>
<keyword evidence="2" id="KW-1185">Reference proteome</keyword>
<dbReference type="AlphaFoldDB" id="A0A5C3LS39"/>
<evidence type="ECO:0000313" key="1">
    <source>
        <dbReference type="EMBL" id="TFK35183.1"/>
    </source>
</evidence>
<proteinExistence type="predicted"/>
<dbReference type="Proteomes" id="UP000308652">
    <property type="component" value="Unassembled WGS sequence"/>
</dbReference>
<organism evidence="1 2">
    <name type="scientific">Crucibulum laeve</name>
    <dbReference type="NCBI Taxonomy" id="68775"/>
    <lineage>
        <taxon>Eukaryota</taxon>
        <taxon>Fungi</taxon>
        <taxon>Dikarya</taxon>
        <taxon>Basidiomycota</taxon>
        <taxon>Agaricomycotina</taxon>
        <taxon>Agaricomycetes</taxon>
        <taxon>Agaricomycetidae</taxon>
        <taxon>Agaricales</taxon>
        <taxon>Agaricineae</taxon>
        <taxon>Nidulariaceae</taxon>
        <taxon>Crucibulum</taxon>
    </lineage>
</organism>
<name>A0A5C3LS39_9AGAR</name>
<dbReference type="OrthoDB" id="3265815at2759"/>
<evidence type="ECO:0000313" key="2">
    <source>
        <dbReference type="Proteomes" id="UP000308652"/>
    </source>
</evidence>
<gene>
    <name evidence="1" type="ORF">BDQ12DRAFT_688628</name>
</gene>
<protein>
    <submittedName>
        <fullName evidence="1">Uncharacterized protein</fullName>
    </submittedName>
</protein>
<reference evidence="1 2" key="1">
    <citation type="journal article" date="2019" name="Nat. Ecol. Evol.">
        <title>Megaphylogeny resolves global patterns of mushroom evolution.</title>
        <authorList>
            <person name="Varga T."/>
            <person name="Krizsan K."/>
            <person name="Foldi C."/>
            <person name="Dima B."/>
            <person name="Sanchez-Garcia M."/>
            <person name="Sanchez-Ramirez S."/>
            <person name="Szollosi G.J."/>
            <person name="Szarkandi J.G."/>
            <person name="Papp V."/>
            <person name="Albert L."/>
            <person name="Andreopoulos W."/>
            <person name="Angelini C."/>
            <person name="Antonin V."/>
            <person name="Barry K.W."/>
            <person name="Bougher N.L."/>
            <person name="Buchanan P."/>
            <person name="Buyck B."/>
            <person name="Bense V."/>
            <person name="Catcheside P."/>
            <person name="Chovatia M."/>
            <person name="Cooper J."/>
            <person name="Damon W."/>
            <person name="Desjardin D."/>
            <person name="Finy P."/>
            <person name="Geml J."/>
            <person name="Haridas S."/>
            <person name="Hughes K."/>
            <person name="Justo A."/>
            <person name="Karasinski D."/>
            <person name="Kautmanova I."/>
            <person name="Kiss B."/>
            <person name="Kocsube S."/>
            <person name="Kotiranta H."/>
            <person name="LaButti K.M."/>
            <person name="Lechner B.E."/>
            <person name="Liimatainen K."/>
            <person name="Lipzen A."/>
            <person name="Lukacs Z."/>
            <person name="Mihaltcheva S."/>
            <person name="Morgado L.N."/>
            <person name="Niskanen T."/>
            <person name="Noordeloos M.E."/>
            <person name="Ohm R.A."/>
            <person name="Ortiz-Santana B."/>
            <person name="Ovrebo C."/>
            <person name="Racz N."/>
            <person name="Riley R."/>
            <person name="Savchenko A."/>
            <person name="Shiryaev A."/>
            <person name="Soop K."/>
            <person name="Spirin V."/>
            <person name="Szebenyi C."/>
            <person name="Tomsovsky M."/>
            <person name="Tulloss R.E."/>
            <person name="Uehling J."/>
            <person name="Grigoriev I.V."/>
            <person name="Vagvolgyi C."/>
            <person name="Papp T."/>
            <person name="Martin F.M."/>
            <person name="Miettinen O."/>
            <person name="Hibbett D.S."/>
            <person name="Nagy L.G."/>
        </authorList>
    </citation>
    <scope>NUCLEOTIDE SEQUENCE [LARGE SCALE GENOMIC DNA]</scope>
    <source>
        <strain evidence="1 2">CBS 166.37</strain>
    </source>
</reference>
<accession>A0A5C3LS39</accession>
<dbReference type="EMBL" id="ML213624">
    <property type="protein sequence ID" value="TFK35183.1"/>
    <property type="molecule type" value="Genomic_DNA"/>
</dbReference>
<sequence length="177" mass="19788">AFKTLITAVDQMPFYDISPKALIVPNTPLCAYLLSHAPLYPLQLYSLAGHHKLESLAIHTSPYLLAYPLANITDDTARRMEAIYLKRLMNLHINRINALKEILLLPPHPHPPTKECGFGEQKELTRAWALALAYLAWESQPGLAIPVHQIMYTCLRTACRSRSVLSLSTASMAGLKM</sequence>